<reference evidence="2" key="1">
    <citation type="journal article" date="2021" name="PeerJ">
        <title>Extensive microbial diversity within the chicken gut microbiome revealed by metagenomics and culture.</title>
        <authorList>
            <person name="Gilroy R."/>
            <person name="Ravi A."/>
            <person name="Getino M."/>
            <person name="Pursley I."/>
            <person name="Horton D.L."/>
            <person name="Alikhan N.F."/>
            <person name="Baker D."/>
            <person name="Gharbi K."/>
            <person name="Hall N."/>
            <person name="Watson M."/>
            <person name="Adriaenssens E.M."/>
            <person name="Foster-Nyarko E."/>
            <person name="Jarju S."/>
            <person name="Secka A."/>
            <person name="Antonio M."/>
            <person name="Oren A."/>
            <person name="Chaudhuri R.R."/>
            <person name="La Ragione R."/>
            <person name="Hildebrand F."/>
            <person name="Pallen M.J."/>
        </authorList>
    </citation>
    <scope>NUCLEOTIDE SEQUENCE</scope>
    <source>
        <strain evidence="2">687</strain>
    </source>
</reference>
<accession>A0A9E2NSI1</accession>
<evidence type="ECO:0000256" key="1">
    <source>
        <dbReference type="SAM" id="SignalP"/>
    </source>
</evidence>
<evidence type="ECO:0008006" key="4">
    <source>
        <dbReference type="Google" id="ProtNLM"/>
    </source>
</evidence>
<name>A0A9E2NSI1_9GAMM</name>
<gene>
    <name evidence="2" type="ORF">IAA31_05645</name>
</gene>
<keyword evidence="1" id="KW-0732">Signal</keyword>
<sequence>MKLTLLAAAMCGAIALAGCSSLSSNDPALEGAALELPECDGIYDKCRKTTTYYNEPSPELNDLPGLPNSALDIKYGQGKISRAVTIAPYDRGFISGEVIQTIYDYNDQPVQQIVAPFAFGALNGEVKTYAFVTNQDGELVKHLKSSEVWIKGVKKETLAELKPYMTAQDLAYFEQPFPPLCDQADDQITGCVFREIDGAPKIIGMPDRLVFYKNGEKDLNFIIKQTSFGSKEVDGVRYFSEKYYDKAAPLLGLDDFMGRICDIHRLDKEGHTAENWGFNSDGSLCSVLKNREYLYQSYKN</sequence>
<reference evidence="2" key="2">
    <citation type="submission" date="2021-04" db="EMBL/GenBank/DDBJ databases">
        <authorList>
            <person name="Gilroy R."/>
        </authorList>
    </citation>
    <scope>NUCLEOTIDE SEQUENCE</scope>
    <source>
        <strain evidence="2">687</strain>
    </source>
</reference>
<feature type="chain" id="PRO_5038738758" description="WG repeat-containing protein" evidence="1">
    <location>
        <begin position="18"/>
        <end position="300"/>
    </location>
</feature>
<dbReference type="Proteomes" id="UP000824150">
    <property type="component" value="Unassembled WGS sequence"/>
</dbReference>
<dbReference type="AlphaFoldDB" id="A0A9E2NSI1"/>
<evidence type="ECO:0000313" key="2">
    <source>
        <dbReference type="EMBL" id="MBU3826955.1"/>
    </source>
</evidence>
<evidence type="ECO:0000313" key="3">
    <source>
        <dbReference type="Proteomes" id="UP000824150"/>
    </source>
</evidence>
<comment type="caution">
    <text evidence="2">The sequence shown here is derived from an EMBL/GenBank/DDBJ whole genome shotgun (WGS) entry which is preliminary data.</text>
</comment>
<feature type="signal peptide" evidence="1">
    <location>
        <begin position="1"/>
        <end position="17"/>
    </location>
</feature>
<proteinExistence type="predicted"/>
<dbReference type="PROSITE" id="PS51257">
    <property type="entry name" value="PROKAR_LIPOPROTEIN"/>
    <property type="match status" value="1"/>
</dbReference>
<organism evidence="2 3">
    <name type="scientific">Candidatus Anaerobiospirillum merdipullorum</name>
    <dbReference type="NCBI Taxonomy" id="2838450"/>
    <lineage>
        <taxon>Bacteria</taxon>
        <taxon>Pseudomonadati</taxon>
        <taxon>Pseudomonadota</taxon>
        <taxon>Gammaproteobacteria</taxon>
        <taxon>Aeromonadales</taxon>
        <taxon>Succinivibrionaceae</taxon>
        <taxon>Anaerobiospirillum</taxon>
    </lineage>
</organism>
<dbReference type="EMBL" id="JAHLFG010000061">
    <property type="protein sequence ID" value="MBU3826955.1"/>
    <property type="molecule type" value="Genomic_DNA"/>
</dbReference>
<protein>
    <recommendedName>
        <fullName evidence="4">WG repeat-containing protein</fullName>
    </recommendedName>
</protein>